<evidence type="ECO:0000313" key="2">
    <source>
        <dbReference type="EMBL" id="PSU31720.1"/>
    </source>
</evidence>
<gene>
    <name evidence="2" type="ORF">C9I99_21275</name>
</gene>
<organism evidence="2 3">
    <name type="scientific">Photobacterium lutimaris</name>
    <dbReference type="NCBI Taxonomy" id="388278"/>
    <lineage>
        <taxon>Bacteria</taxon>
        <taxon>Pseudomonadati</taxon>
        <taxon>Pseudomonadota</taxon>
        <taxon>Gammaproteobacteria</taxon>
        <taxon>Vibrionales</taxon>
        <taxon>Vibrionaceae</taxon>
        <taxon>Photobacterium</taxon>
    </lineage>
</organism>
<feature type="chain" id="PRO_5015604341" evidence="1">
    <location>
        <begin position="19"/>
        <end position="132"/>
    </location>
</feature>
<sequence length="132" mass="14491">MKKFILANLVFAAITAHASTESTVTYEEYTVAIKSSDFSSYQYMAPKIDRYSTTKVDIGGREFVNPSYALWSNGENPTYSIVGAGEADKFLIAVSNDGCQVTKTITLAQSEHEICNVSIEFQPTGTVAELER</sequence>
<name>A0A2T3ITN2_9GAMM</name>
<accession>A0A2T3ITN2</accession>
<comment type="caution">
    <text evidence="2">The sequence shown here is derived from an EMBL/GenBank/DDBJ whole genome shotgun (WGS) entry which is preliminary data.</text>
</comment>
<protein>
    <submittedName>
        <fullName evidence="2">Uncharacterized protein</fullName>
    </submittedName>
</protein>
<keyword evidence="3" id="KW-1185">Reference proteome</keyword>
<feature type="signal peptide" evidence="1">
    <location>
        <begin position="1"/>
        <end position="18"/>
    </location>
</feature>
<proteinExistence type="predicted"/>
<dbReference type="RefSeq" id="WP_107350851.1">
    <property type="nucleotide sequence ID" value="NZ_PYMH01000013.1"/>
</dbReference>
<reference evidence="2 3" key="1">
    <citation type="submission" date="2018-03" db="EMBL/GenBank/DDBJ databases">
        <title>Whole genome sequencing of Histamine producing bacteria.</title>
        <authorList>
            <person name="Butler K."/>
        </authorList>
    </citation>
    <scope>NUCLEOTIDE SEQUENCE [LARGE SCALE GENOMIC DNA]</scope>
    <source>
        <strain evidence="2 3">JCM 13586</strain>
    </source>
</reference>
<dbReference type="Proteomes" id="UP000241222">
    <property type="component" value="Unassembled WGS sequence"/>
</dbReference>
<keyword evidence="1" id="KW-0732">Signal</keyword>
<evidence type="ECO:0000256" key="1">
    <source>
        <dbReference type="SAM" id="SignalP"/>
    </source>
</evidence>
<dbReference type="AlphaFoldDB" id="A0A2T3ITN2"/>
<dbReference type="EMBL" id="PYMH01000013">
    <property type="protein sequence ID" value="PSU31720.1"/>
    <property type="molecule type" value="Genomic_DNA"/>
</dbReference>
<evidence type="ECO:0000313" key="3">
    <source>
        <dbReference type="Proteomes" id="UP000241222"/>
    </source>
</evidence>